<evidence type="ECO:0000256" key="1">
    <source>
        <dbReference type="SAM" id="MobiDB-lite"/>
    </source>
</evidence>
<comment type="caution">
    <text evidence="2">The sequence shown here is derived from an EMBL/GenBank/DDBJ whole genome shotgun (WGS) entry which is preliminary data.</text>
</comment>
<organism evidence="2 3">
    <name type="scientific">Trichinella zimbabwensis</name>
    <dbReference type="NCBI Taxonomy" id="268475"/>
    <lineage>
        <taxon>Eukaryota</taxon>
        <taxon>Metazoa</taxon>
        <taxon>Ecdysozoa</taxon>
        <taxon>Nematoda</taxon>
        <taxon>Enoplea</taxon>
        <taxon>Dorylaimia</taxon>
        <taxon>Trichinellida</taxon>
        <taxon>Trichinellidae</taxon>
        <taxon>Trichinella</taxon>
    </lineage>
</organism>
<dbReference type="EMBL" id="JYDP01000214">
    <property type="protein sequence ID" value="KRZ02862.1"/>
    <property type="molecule type" value="Genomic_DNA"/>
</dbReference>
<feature type="region of interest" description="Disordered" evidence="1">
    <location>
        <begin position="61"/>
        <end position="91"/>
    </location>
</feature>
<keyword evidence="3" id="KW-1185">Reference proteome</keyword>
<name>A0A0V1GX10_9BILA</name>
<protein>
    <submittedName>
        <fullName evidence="2">Uncharacterized protein</fullName>
    </submittedName>
</protein>
<dbReference type="OrthoDB" id="5920734at2759"/>
<proteinExistence type="predicted"/>
<gene>
    <name evidence="2" type="ORF">T11_6354</name>
</gene>
<dbReference type="Proteomes" id="UP000055024">
    <property type="component" value="Unassembled WGS sequence"/>
</dbReference>
<accession>A0A0V1GX10</accession>
<evidence type="ECO:0000313" key="2">
    <source>
        <dbReference type="EMBL" id="KRZ02862.1"/>
    </source>
</evidence>
<sequence length="99" mass="10842">MHDITPWDVENSCGTTTLLHLATVACTFGPDDQWWSTVVQRHVAVLGCVRFRVCFVNHSGHMSSSKRVGGRKVNSDENNKAVAEPPAETANPLHVVGIF</sequence>
<dbReference type="AlphaFoldDB" id="A0A0V1GX10"/>
<evidence type="ECO:0000313" key="3">
    <source>
        <dbReference type="Proteomes" id="UP000055024"/>
    </source>
</evidence>
<reference evidence="2 3" key="1">
    <citation type="submission" date="2015-01" db="EMBL/GenBank/DDBJ databases">
        <title>Evolution of Trichinella species and genotypes.</title>
        <authorList>
            <person name="Korhonen P.K."/>
            <person name="Edoardo P."/>
            <person name="Giuseppe L.R."/>
            <person name="Gasser R.B."/>
        </authorList>
    </citation>
    <scope>NUCLEOTIDE SEQUENCE [LARGE SCALE GENOMIC DNA]</scope>
    <source>
        <strain evidence="2">ISS1029</strain>
    </source>
</reference>